<dbReference type="AlphaFoldDB" id="A0ABD0K2I1"/>
<sequence length="53" mass="6228">HFKSTAQRPFPVFSRGVLKLKLSDRLYGCMVAHPDIAKRRKKFCFHVLPLHHL</sequence>
<evidence type="ECO:0000313" key="2">
    <source>
        <dbReference type="Proteomes" id="UP001519460"/>
    </source>
</evidence>
<dbReference type="EMBL" id="JACVVK020000268">
    <property type="protein sequence ID" value="KAK7481045.1"/>
    <property type="molecule type" value="Genomic_DNA"/>
</dbReference>
<evidence type="ECO:0000313" key="1">
    <source>
        <dbReference type="EMBL" id="KAK7481045.1"/>
    </source>
</evidence>
<dbReference type="Proteomes" id="UP001519460">
    <property type="component" value="Unassembled WGS sequence"/>
</dbReference>
<proteinExistence type="predicted"/>
<organism evidence="1 2">
    <name type="scientific">Batillaria attramentaria</name>
    <dbReference type="NCBI Taxonomy" id="370345"/>
    <lineage>
        <taxon>Eukaryota</taxon>
        <taxon>Metazoa</taxon>
        <taxon>Spiralia</taxon>
        <taxon>Lophotrochozoa</taxon>
        <taxon>Mollusca</taxon>
        <taxon>Gastropoda</taxon>
        <taxon>Caenogastropoda</taxon>
        <taxon>Sorbeoconcha</taxon>
        <taxon>Cerithioidea</taxon>
        <taxon>Batillariidae</taxon>
        <taxon>Batillaria</taxon>
    </lineage>
</organism>
<protein>
    <submittedName>
        <fullName evidence="1">Uncharacterized protein</fullName>
    </submittedName>
</protein>
<feature type="non-terminal residue" evidence="1">
    <location>
        <position position="53"/>
    </location>
</feature>
<gene>
    <name evidence="1" type="ORF">BaRGS_00027681</name>
</gene>
<reference evidence="1 2" key="1">
    <citation type="journal article" date="2023" name="Sci. Data">
        <title>Genome assembly of the Korean intertidal mud-creeper Batillaria attramentaria.</title>
        <authorList>
            <person name="Patra A.K."/>
            <person name="Ho P.T."/>
            <person name="Jun S."/>
            <person name="Lee S.J."/>
            <person name="Kim Y."/>
            <person name="Won Y.J."/>
        </authorList>
    </citation>
    <scope>NUCLEOTIDE SEQUENCE [LARGE SCALE GENOMIC DNA]</scope>
    <source>
        <strain evidence="1">Wonlab-2016</strain>
    </source>
</reference>
<feature type="non-terminal residue" evidence="1">
    <location>
        <position position="1"/>
    </location>
</feature>
<keyword evidence="2" id="KW-1185">Reference proteome</keyword>
<comment type="caution">
    <text evidence="1">The sequence shown here is derived from an EMBL/GenBank/DDBJ whole genome shotgun (WGS) entry which is preliminary data.</text>
</comment>
<name>A0ABD0K2I1_9CAEN</name>
<accession>A0ABD0K2I1</accession>